<dbReference type="CDD" id="cd00577">
    <property type="entry name" value="PCNA"/>
    <property type="match status" value="1"/>
</dbReference>
<organism evidence="8 9">
    <name type="scientific">Eleusine coracana subsp. coracana</name>
    <dbReference type="NCBI Taxonomy" id="191504"/>
    <lineage>
        <taxon>Eukaryota</taxon>
        <taxon>Viridiplantae</taxon>
        <taxon>Streptophyta</taxon>
        <taxon>Embryophyta</taxon>
        <taxon>Tracheophyta</taxon>
        <taxon>Spermatophyta</taxon>
        <taxon>Magnoliopsida</taxon>
        <taxon>Liliopsida</taxon>
        <taxon>Poales</taxon>
        <taxon>Poaceae</taxon>
        <taxon>PACMAD clade</taxon>
        <taxon>Chloridoideae</taxon>
        <taxon>Cynodonteae</taxon>
        <taxon>Eleusininae</taxon>
        <taxon>Eleusine</taxon>
    </lineage>
</organism>
<dbReference type="EMBL" id="BQKI01000074">
    <property type="protein sequence ID" value="GJN18871.1"/>
    <property type="molecule type" value="Genomic_DNA"/>
</dbReference>
<dbReference type="PANTHER" id="PTHR11352">
    <property type="entry name" value="PROLIFERATING CELL NUCLEAR ANTIGEN"/>
    <property type="match status" value="1"/>
</dbReference>
<accession>A0AAV5E9J7</accession>
<dbReference type="InterPro" id="IPR046938">
    <property type="entry name" value="DNA_clamp_sf"/>
</dbReference>
<dbReference type="InterPro" id="IPR000730">
    <property type="entry name" value="Pr_cel_nuc_antig"/>
</dbReference>
<evidence type="ECO:0000256" key="2">
    <source>
        <dbReference type="ARBA" id="ARBA00023125"/>
    </source>
</evidence>
<keyword evidence="9" id="KW-1185">Reference proteome</keyword>
<evidence type="ECO:0000313" key="9">
    <source>
        <dbReference type="Proteomes" id="UP001054889"/>
    </source>
</evidence>
<dbReference type="GO" id="GO:0003677">
    <property type="term" value="F:DNA binding"/>
    <property type="evidence" value="ECO:0007669"/>
    <property type="project" value="UniProtKB-KW"/>
</dbReference>
<evidence type="ECO:0000256" key="1">
    <source>
        <dbReference type="ARBA" id="ARBA00010462"/>
    </source>
</evidence>
<reference evidence="8" key="2">
    <citation type="submission" date="2021-12" db="EMBL/GenBank/DDBJ databases">
        <title>Resequencing data analysis of finger millet.</title>
        <authorList>
            <person name="Hatakeyama M."/>
            <person name="Aluri S."/>
            <person name="Balachadran M.T."/>
            <person name="Sivarajan S.R."/>
            <person name="Poveda L."/>
            <person name="Shimizu-Inatsugi R."/>
            <person name="Schlapbach R."/>
            <person name="Sreeman S.M."/>
            <person name="Shimizu K.K."/>
        </authorList>
    </citation>
    <scope>NUCLEOTIDE SEQUENCE</scope>
</reference>
<comment type="caution">
    <text evidence="8">The sequence shown here is derived from an EMBL/GenBank/DDBJ whole genome shotgun (WGS) entry which is preliminary data.</text>
</comment>
<name>A0AAV5E9J7_ELECO</name>
<dbReference type="AlphaFoldDB" id="A0AAV5E9J7"/>
<dbReference type="NCBIfam" id="TIGR00590">
    <property type="entry name" value="pcna"/>
    <property type="match status" value="1"/>
</dbReference>
<sequence length="307" mass="34453">MLELKLEKENLFLKVLEAILDLVDVAHVDCSSKGLKLQVVDKEIVALIVLLFGPKNWQHYHCDEDFSMGIAIGDLVKAVRCANEGDTITIKVGDKNCNTINLSFESSEEITVAHDLRLVDANNPRFDVPDWKDLASKYQAAIKMPSAEFMRICKYLSIIGGDVFISATEEGMHLLAWGIVGYMHINYMKSGEPTATVVTVGSPVSMTLDLKYMNCFAKASTLFKEVEIFLSTTQPLMVQCEIEHMCYIRCFLSPNGETEIEEEEIKIGKRKRDDKDEGIAKEKEGSKEIKGSAEEEGIQKESKDRIE</sequence>
<feature type="domain" description="Proliferating cell nuclear antigen PCNA C-terminal" evidence="7">
    <location>
        <begin position="136"/>
        <end position="254"/>
    </location>
</feature>
<dbReference type="GO" id="GO:0019985">
    <property type="term" value="P:translesion synthesis"/>
    <property type="evidence" value="ECO:0007669"/>
    <property type="project" value="TreeGrafter"/>
</dbReference>
<dbReference type="GO" id="GO:0030337">
    <property type="term" value="F:DNA polymerase processivity factor activity"/>
    <property type="evidence" value="ECO:0007669"/>
    <property type="project" value="InterPro"/>
</dbReference>
<feature type="compositionally biased region" description="Basic and acidic residues" evidence="5">
    <location>
        <begin position="265"/>
        <end position="307"/>
    </location>
</feature>
<comment type="subcellular location">
    <subcellularLocation>
        <location evidence="3">Nucleus</location>
    </subcellularLocation>
</comment>
<comment type="similarity">
    <text evidence="1 4">Belongs to the PCNA family.</text>
</comment>
<keyword evidence="2 4" id="KW-0238">DNA-binding</keyword>
<evidence type="ECO:0000256" key="3">
    <source>
        <dbReference type="RuleBase" id="RU000641"/>
    </source>
</evidence>
<dbReference type="GO" id="GO:0006298">
    <property type="term" value="P:mismatch repair"/>
    <property type="evidence" value="ECO:0007669"/>
    <property type="project" value="TreeGrafter"/>
</dbReference>
<dbReference type="InterPro" id="IPR022649">
    <property type="entry name" value="Pr_cel_nuc_antig_C"/>
</dbReference>
<evidence type="ECO:0000259" key="7">
    <source>
        <dbReference type="Pfam" id="PF02747"/>
    </source>
</evidence>
<reference evidence="8" key="1">
    <citation type="journal article" date="2018" name="DNA Res.">
        <title>Multiple hybrid de novo genome assembly of finger millet, an orphan allotetraploid crop.</title>
        <authorList>
            <person name="Hatakeyama M."/>
            <person name="Aluri S."/>
            <person name="Balachadran M.T."/>
            <person name="Sivarajan S.R."/>
            <person name="Patrignani A."/>
            <person name="Gruter S."/>
            <person name="Poveda L."/>
            <person name="Shimizu-Inatsugi R."/>
            <person name="Baeten J."/>
            <person name="Francoijs K.J."/>
            <person name="Nataraja K.N."/>
            <person name="Reddy Y.A.N."/>
            <person name="Phadnis S."/>
            <person name="Ravikumar R.L."/>
            <person name="Schlapbach R."/>
            <person name="Sreeman S.M."/>
            <person name="Shimizu K.K."/>
        </authorList>
    </citation>
    <scope>NUCLEOTIDE SEQUENCE</scope>
</reference>
<dbReference type="Proteomes" id="UP001054889">
    <property type="component" value="Unassembled WGS sequence"/>
</dbReference>
<gene>
    <name evidence="8" type="primary">gb06081</name>
    <name evidence="8" type="ORF">PR202_gb06081</name>
</gene>
<evidence type="ECO:0000256" key="4">
    <source>
        <dbReference type="RuleBase" id="RU003671"/>
    </source>
</evidence>
<dbReference type="PRINTS" id="PR00339">
    <property type="entry name" value="PCNACYCLIN"/>
</dbReference>
<evidence type="ECO:0000256" key="5">
    <source>
        <dbReference type="SAM" id="MobiDB-lite"/>
    </source>
</evidence>
<feature type="domain" description="Proliferating cell nuclear antigen PCNA N-terminal" evidence="6">
    <location>
        <begin position="1"/>
        <end position="121"/>
    </location>
</feature>
<dbReference type="Pfam" id="PF02747">
    <property type="entry name" value="PCNA_C"/>
    <property type="match status" value="1"/>
</dbReference>
<keyword evidence="3" id="KW-0539">Nucleus</keyword>
<dbReference type="GO" id="GO:0043626">
    <property type="term" value="C:PCNA complex"/>
    <property type="evidence" value="ECO:0007669"/>
    <property type="project" value="TreeGrafter"/>
</dbReference>
<feature type="region of interest" description="Disordered" evidence="5">
    <location>
        <begin position="260"/>
        <end position="307"/>
    </location>
</feature>
<dbReference type="Pfam" id="PF00705">
    <property type="entry name" value="PCNA_N"/>
    <property type="match status" value="1"/>
</dbReference>
<dbReference type="Gene3D" id="3.70.10.10">
    <property type="match status" value="1"/>
</dbReference>
<dbReference type="GO" id="GO:0006272">
    <property type="term" value="P:leading strand elongation"/>
    <property type="evidence" value="ECO:0007669"/>
    <property type="project" value="TreeGrafter"/>
</dbReference>
<keyword evidence="4" id="KW-0235">DNA replication</keyword>
<evidence type="ECO:0000259" key="6">
    <source>
        <dbReference type="Pfam" id="PF00705"/>
    </source>
</evidence>
<comment type="function">
    <text evidence="3">This protein is an auxiliary protein of DNA polymerase delta and is involved in the control of eukaryotic DNA replication by increasing the polymerase's processivity during elongation of the leading strand.</text>
</comment>
<dbReference type="PANTHER" id="PTHR11352:SF0">
    <property type="entry name" value="PROLIFERATING CELL NUCLEAR ANTIGEN"/>
    <property type="match status" value="1"/>
</dbReference>
<evidence type="ECO:0000313" key="8">
    <source>
        <dbReference type="EMBL" id="GJN18871.1"/>
    </source>
</evidence>
<dbReference type="SUPFAM" id="SSF55979">
    <property type="entry name" value="DNA clamp"/>
    <property type="match status" value="2"/>
</dbReference>
<dbReference type="GO" id="GO:0006275">
    <property type="term" value="P:regulation of DNA replication"/>
    <property type="evidence" value="ECO:0007669"/>
    <property type="project" value="InterPro"/>
</dbReference>
<protein>
    <recommendedName>
        <fullName evidence="3">DNA sliding clamp PCNA</fullName>
    </recommendedName>
</protein>
<dbReference type="InterPro" id="IPR022648">
    <property type="entry name" value="Pr_cel_nuc_antig_N"/>
</dbReference>
<proteinExistence type="inferred from homology"/>